<comment type="caution">
    <text evidence="11">The sequence shown here is derived from an EMBL/GenBank/DDBJ whole genome shotgun (WGS) entry which is preliminary data.</text>
</comment>
<accession>A0A6A6MPD0</accession>
<protein>
    <recommendedName>
        <fullName evidence="9">Vacuolar iron transporter</fullName>
    </recommendedName>
</protein>
<dbReference type="Proteomes" id="UP000467840">
    <property type="component" value="Chromosome 15"/>
</dbReference>
<evidence type="ECO:0000256" key="2">
    <source>
        <dbReference type="ARBA" id="ARBA00007049"/>
    </source>
</evidence>
<dbReference type="PANTHER" id="PTHR31851">
    <property type="entry name" value="FE(2+)/MN(2+) TRANSPORTER PCL1"/>
    <property type="match status" value="1"/>
</dbReference>
<evidence type="ECO:0000256" key="5">
    <source>
        <dbReference type="ARBA" id="ARBA00022692"/>
    </source>
</evidence>
<keyword evidence="4 9" id="KW-0926">Vacuole</keyword>
<reference evidence="11 12" key="1">
    <citation type="journal article" date="2020" name="Mol. Plant">
        <title>The Chromosome-Based Rubber Tree Genome Provides New Insights into Spurge Genome Evolution and Rubber Biosynthesis.</title>
        <authorList>
            <person name="Liu J."/>
            <person name="Shi C."/>
            <person name="Shi C.C."/>
            <person name="Li W."/>
            <person name="Zhang Q.J."/>
            <person name="Zhang Y."/>
            <person name="Li K."/>
            <person name="Lu H.F."/>
            <person name="Shi C."/>
            <person name="Zhu S.T."/>
            <person name="Xiao Z.Y."/>
            <person name="Nan H."/>
            <person name="Yue Y."/>
            <person name="Zhu X.G."/>
            <person name="Wu Y."/>
            <person name="Hong X.N."/>
            <person name="Fan G.Y."/>
            <person name="Tong Y."/>
            <person name="Zhang D."/>
            <person name="Mao C.L."/>
            <person name="Liu Y.L."/>
            <person name="Hao S.J."/>
            <person name="Liu W.Q."/>
            <person name="Lv M.Q."/>
            <person name="Zhang H.B."/>
            <person name="Liu Y."/>
            <person name="Hu-Tang G.R."/>
            <person name="Wang J.P."/>
            <person name="Wang J.H."/>
            <person name="Sun Y.H."/>
            <person name="Ni S.B."/>
            <person name="Chen W.B."/>
            <person name="Zhang X.C."/>
            <person name="Jiao Y.N."/>
            <person name="Eichler E.E."/>
            <person name="Li G.H."/>
            <person name="Liu X."/>
            <person name="Gao L.Z."/>
        </authorList>
    </citation>
    <scope>NUCLEOTIDE SEQUENCE [LARGE SCALE GENOMIC DNA]</scope>
    <source>
        <strain evidence="12">cv. GT1</strain>
        <tissue evidence="11">Leaf</tissue>
    </source>
</reference>
<dbReference type="GO" id="GO:0005381">
    <property type="term" value="F:iron ion transmembrane transporter activity"/>
    <property type="evidence" value="ECO:0007669"/>
    <property type="project" value="UniProtKB-UniRule"/>
</dbReference>
<comment type="subcellular location">
    <subcellularLocation>
        <location evidence="1 9">Vacuole membrane</location>
        <topology evidence="1 9">Multi-pass membrane protein</topology>
    </subcellularLocation>
</comment>
<dbReference type="AlphaFoldDB" id="A0A6A6MPD0"/>
<keyword evidence="9" id="KW-0406">Ion transport</keyword>
<keyword evidence="5 9" id="KW-0812">Transmembrane</keyword>
<dbReference type="GO" id="GO:0030026">
    <property type="term" value="P:intracellular manganese ion homeostasis"/>
    <property type="evidence" value="ECO:0007669"/>
    <property type="project" value="InterPro"/>
</dbReference>
<evidence type="ECO:0000256" key="8">
    <source>
        <dbReference type="ARBA" id="ARBA00044464"/>
    </source>
</evidence>
<keyword evidence="3" id="KW-0410">Iron transport</keyword>
<feature type="transmembrane region" description="Helical" evidence="9">
    <location>
        <begin position="174"/>
        <end position="193"/>
    </location>
</feature>
<gene>
    <name evidence="11" type="ORF">GH714_039953</name>
</gene>
<evidence type="ECO:0000313" key="11">
    <source>
        <dbReference type="EMBL" id="KAF2315500.1"/>
    </source>
</evidence>
<feature type="compositionally biased region" description="Polar residues" evidence="10">
    <location>
        <begin position="1"/>
        <end position="22"/>
    </location>
</feature>
<evidence type="ECO:0000313" key="12">
    <source>
        <dbReference type="Proteomes" id="UP000467840"/>
    </source>
</evidence>
<keyword evidence="9" id="KW-0813">Transport</keyword>
<feature type="transmembrane region" description="Helical" evidence="9">
    <location>
        <begin position="112"/>
        <end position="133"/>
    </location>
</feature>
<dbReference type="InterPro" id="IPR008217">
    <property type="entry name" value="Ccc1_fam"/>
</dbReference>
<evidence type="ECO:0000256" key="3">
    <source>
        <dbReference type="ARBA" id="ARBA00022496"/>
    </source>
</evidence>
<keyword evidence="6 9" id="KW-1133">Transmembrane helix</keyword>
<feature type="region of interest" description="Disordered" evidence="10">
    <location>
        <begin position="1"/>
        <end position="24"/>
    </location>
</feature>
<evidence type="ECO:0000256" key="7">
    <source>
        <dbReference type="ARBA" id="ARBA00023136"/>
    </source>
</evidence>
<organism evidence="11 12">
    <name type="scientific">Hevea brasiliensis</name>
    <name type="common">Para rubber tree</name>
    <name type="synonym">Siphonia brasiliensis</name>
    <dbReference type="NCBI Taxonomy" id="3981"/>
    <lineage>
        <taxon>Eukaryota</taxon>
        <taxon>Viridiplantae</taxon>
        <taxon>Streptophyta</taxon>
        <taxon>Embryophyta</taxon>
        <taxon>Tracheophyta</taxon>
        <taxon>Spermatophyta</taxon>
        <taxon>Magnoliopsida</taxon>
        <taxon>eudicotyledons</taxon>
        <taxon>Gunneridae</taxon>
        <taxon>Pentapetalae</taxon>
        <taxon>rosids</taxon>
        <taxon>fabids</taxon>
        <taxon>Malpighiales</taxon>
        <taxon>Euphorbiaceae</taxon>
        <taxon>Crotonoideae</taxon>
        <taxon>Micrandreae</taxon>
        <taxon>Hevea</taxon>
    </lineage>
</organism>
<keyword evidence="12" id="KW-1185">Reference proteome</keyword>
<evidence type="ECO:0000256" key="6">
    <source>
        <dbReference type="ARBA" id="ARBA00022989"/>
    </source>
</evidence>
<feature type="transmembrane region" description="Helical" evidence="9">
    <location>
        <begin position="139"/>
        <end position="162"/>
    </location>
</feature>
<evidence type="ECO:0000256" key="9">
    <source>
        <dbReference type="RuleBase" id="RU369115"/>
    </source>
</evidence>
<comment type="catalytic activity">
    <reaction evidence="8">
        <text>Fe(2+)(in) = Fe(2+)(out)</text>
        <dbReference type="Rhea" id="RHEA:28486"/>
        <dbReference type="ChEBI" id="CHEBI:29033"/>
    </reaction>
    <physiologicalReaction direction="left-to-right" evidence="8">
        <dbReference type="Rhea" id="RHEA:28487"/>
    </physiologicalReaction>
</comment>
<dbReference type="EMBL" id="JAAGAX010000005">
    <property type="protein sequence ID" value="KAF2315500.1"/>
    <property type="molecule type" value="Genomic_DNA"/>
</dbReference>
<proteinExistence type="inferred from homology"/>
<dbReference type="Pfam" id="PF01988">
    <property type="entry name" value="VIT1"/>
    <property type="match status" value="2"/>
</dbReference>
<dbReference type="GO" id="GO:0005384">
    <property type="term" value="F:manganese ion transmembrane transporter activity"/>
    <property type="evidence" value="ECO:0007669"/>
    <property type="project" value="InterPro"/>
</dbReference>
<evidence type="ECO:0000256" key="1">
    <source>
        <dbReference type="ARBA" id="ARBA00004128"/>
    </source>
</evidence>
<comment type="similarity">
    <text evidence="2 9">Belongs to the CCC1 family.</text>
</comment>
<dbReference type="GO" id="GO:0005774">
    <property type="term" value="C:vacuolar membrane"/>
    <property type="evidence" value="ECO:0007669"/>
    <property type="project" value="UniProtKB-SubCell"/>
</dbReference>
<dbReference type="GO" id="GO:0140315">
    <property type="term" value="F:iron ion sequestering activity"/>
    <property type="evidence" value="ECO:0007669"/>
    <property type="project" value="UniProtKB-UniRule"/>
</dbReference>
<comment type="caution">
    <text evidence="9">Lacks conserved residue(s) required for the propagation of feature annotation.</text>
</comment>
<evidence type="ECO:0000256" key="4">
    <source>
        <dbReference type="ARBA" id="ARBA00022554"/>
    </source>
</evidence>
<sequence length="197" mass="21135">MEAPQESNQIQSSFKETETPQPFTDLENQRNHELEEVEVIFNYSKRAQWLRAAVLGANDGLLSTTSLIMGVGAVRQDPKTMILSELAQLKRETRSASELEEKKKRLPSPLQAAIASAFAFSVGAVIPLFGAVFVKDYVARVGVVIGLASLGLIGFGWLGAVLGHAPVVRSSLRVLLGGWLAIGITYGLTKAIGSTGL</sequence>
<keyword evidence="7 9" id="KW-0472">Membrane</keyword>
<keyword evidence="3" id="KW-0408">Iron</keyword>
<evidence type="ECO:0000256" key="10">
    <source>
        <dbReference type="SAM" id="MobiDB-lite"/>
    </source>
</evidence>
<comment type="function">
    <text evidence="9">Vacuolar Fe(2+) uptake transporter.</text>
</comment>
<name>A0A6A6MPD0_HEVBR</name>